<reference evidence="1" key="1">
    <citation type="submission" date="2018-06" db="EMBL/GenBank/DDBJ databases">
        <authorList>
            <person name="Zhirakovskaya E."/>
        </authorList>
    </citation>
    <scope>NUCLEOTIDE SEQUENCE</scope>
</reference>
<proteinExistence type="predicted"/>
<organism evidence="1">
    <name type="scientific">hydrothermal vent metagenome</name>
    <dbReference type="NCBI Taxonomy" id="652676"/>
    <lineage>
        <taxon>unclassified sequences</taxon>
        <taxon>metagenomes</taxon>
        <taxon>ecological metagenomes</taxon>
    </lineage>
</organism>
<sequence>MITLVNNQIGEEVGATDIQIKDNILQVSLSDGRVITLPLNKITWLQWLLEATPEQQSNWSIEPGGFAIYWDDLDDGIEIAHLLTVTTLI</sequence>
<dbReference type="Pfam" id="PF10387">
    <property type="entry name" value="DUF2442"/>
    <property type="match status" value="1"/>
</dbReference>
<gene>
    <name evidence="1" type="ORF">MNBD_CHLOROFLEXI01-4706</name>
</gene>
<accession>A0A3B0ULY7</accession>
<evidence type="ECO:0000313" key="1">
    <source>
        <dbReference type="EMBL" id="VAW32171.1"/>
    </source>
</evidence>
<evidence type="ECO:0008006" key="2">
    <source>
        <dbReference type="Google" id="ProtNLM"/>
    </source>
</evidence>
<dbReference type="Gene3D" id="3.30.2020.40">
    <property type="entry name" value="Uncharacterised protein PF10387, DUF2442"/>
    <property type="match status" value="1"/>
</dbReference>
<dbReference type="AlphaFoldDB" id="A0A3B0ULY7"/>
<dbReference type="EMBL" id="UOEU01000329">
    <property type="protein sequence ID" value="VAW32171.1"/>
    <property type="molecule type" value="Genomic_DNA"/>
</dbReference>
<name>A0A3B0ULY7_9ZZZZ</name>
<dbReference type="InterPro" id="IPR018841">
    <property type="entry name" value="DUF2442"/>
</dbReference>
<protein>
    <recommendedName>
        <fullName evidence="2">DUF2442 domain-containing protein</fullName>
    </recommendedName>
</protein>